<dbReference type="PANTHER" id="PTHR43459">
    <property type="entry name" value="ENOYL-COA HYDRATASE"/>
    <property type="match status" value="1"/>
</dbReference>
<dbReference type="CDD" id="cd06558">
    <property type="entry name" value="crotonase-like"/>
    <property type="match status" value="1"/>
</dbReference>
<evidence type="ECO:0000256" key="1">
    <source>
        <dbReference type="ARBA" id="ARBA00005254"/>
    </source>
</evidence>
<dbReference type="InterPro" id="IPR018376">
    <property type="entry name" value="Enoyl-CoA_hyd/isom_CS"/>
</dbReference>
<dbReference type="InterPro" id="IPR001753">
    <property type="entry name" value="Enoyl-CoA_hydra/iso"/>
</dbReference>
<dbReference type="InterPro" id="IPR029045">
    <property type="entry name" value="ClpP/crotonase-like_dom_sf"/>
</dbReference>
<sequence length="264" mass="27656">MKTIEFRVDGGVALLTLNRPEAKNALDPVMADELGELLEALRADASVRVLVITGAGGAFCAGGDVKAMGQGGARTHAQRRDGMARYSRICTGLMALEIPVIAAVDGVAFGAGFSIALMCDIVLASERARLCLVFQRIGLIPDMAAHYTLPRVVGLQRAKELIFSAREVDAAEALRLGIAMEVLPVDALLPRAQAIAGSFAGASPLAMGVSKRALQGSLGHDLQAVLDIEADGQATASGSDYAKEAVRRFAAREPAQFRWPAASS</sequence>
<dbReference type="InterPro" id="IPR014748">
    <property type="entry name" value="Enoyl-CoA_hydra_C"/>
</dbReference>
<proteinExistence type="inferred from homology"/>
<evidence type="ECO:0000313" key="3">
    <source>
        <dbReference type="EMBL" id="CAA2110001.1"/>
    </source>
</evidence>
<gene>
    <name evidence="3" type="primary">crt_3</name>
    <name evidence="3" type="ORF">VVAX_06273</name>
</gene>
<dbReference type="Pfam" id="PF00378">
    <property type="entry name" value="ECH_1"/>
    <property type="match status" value="1"/>
</dbReference>
<evidence type="ECO:0000256" key="2">
    <source>
        <dbReference type="RuleBase" id="RU003707"/>
    </source>
</evidence>
<accession>A0A679JLW3</accession>
<dbReference type="PANTHER" id="PTHR43459:SF1">
    <property type="entry name" value="EG:BACN32G11.4 PROTEIN"/>
    <property type="match status" value="1"/>
</dbReference>
<dbReference type="EMBL" id="LR743508">
    <property type="protein sequence ID" value="CAA2110001.1"/>
    <property type="molecule type" value="Genomic_DNA"/>
</dbReference>
<protein>
    <submittedName>
        <fullName evidence="3">Short-chain-enoyl-CoA hydratase</fullName>
        <ecNumber evidence="3">4.2.1.150</ecNumber>
    </submittedName>
</protein>
<dbReference type="EC" id="4.2.1.150" evidence="3"/>
<comment type="similarity">
    <text evidence="1 2">Belongs to the enoyl-CoA hydratase/isomerase family.</text>
</comment>
<name>A0A679JLW3_VARPD</name>
<dbReference type="SUPFAM" id="SSF52096">
    <property type="entry name" value="ClpP/crotonase"/>
    <property type="match status" value="1"/>
</dbReference>
<organism evidence="3">
    <name type="scientific">Variovorax paradoxus</name>
    <dbReference type="NCBI Taxonomy" id="34073"/>
    <lineage>
        <taxon>Bacteria</taxon>
        <taxon>Pseudomonadati</taxon>
        <taxon>Pseudomonadota</taxon>
        <taxon>Betaproteobacteria</taxon>
        <taxon>Burkholderiales</taxon>
        <taxon>Comamonadaceae</taxon>
        <taxon>Variovorax</taxon>
    </lineage>
</organism>
<dbReference type="PROSITE" id="PS00166">
    <property type="entry name" value="ENOYL_COA_HYDRATASE"/>
    <property type="match status" value="1"/>
</dbReference>
<reference evidence="3" key="1">
    <citation type="submission" date="2019-12" db="EMBL/GenBank/DDBJ databases">
        <authorList>
            <person name="Cremers G."/>
        </authorList>
    </citation>
    <scope>NUCLEOTIDE SEQUENCE</scope>
    <source>
        <strain evidence="3">Vvax</strain>
    </source>
</reference>
<dbReference type="GO" id="GO:0018812">
    <property type="term" value="F:3-hydroxyacyl-CoA dehydratase activity"/>
    <property type="evidence" value="ECO:0007669"/>
    <property type="project" value="UniProtKB-EC"/>
</dbReference>
<dbReference type="RefSeq" id="WP_339094210.1">
    <property type="nucleotide sequence ID" value="NZ_LR743508.1"/>
</dbReference>
<dbReference type="AlphaFoldDB" id="A0A679JLW3"/>
<dbReference type="Gene3D" id="1.10.12.10">
    <property type="entry name" value="Lyase 2-enoyl-coa Hydratase, Chain A, domain 2"/>
    <property type="match status" value="1"/>
</dbReference>
<dbReference type="Gene3D" id="3.90.226.10">
    <property type="entry name" value="2-enoyl-CoA Hydratase, Chain A, domain 1"/>
    <property type="match status" value="1"/>
</dbReference>
<keyword evidence="3" id="KW-0456">Lyase</keyword>